<dbReference type="STRING" id="564198.BST17_08990"/>
<keyword evidence="2" id="KW-1185">Reference proteome</keyword>
<reference evidence="1 2" key="1">
    <citation type="submission" date="2017-02" db="EMBL/GenBank/DDBJ databases">
        <title>The new phylogeny of genus Mycobacterium.</title>
        <authorList>
            <person name="Tortoli E."/>
            <person name="Trovato A."/>
            <person name="Cirillo D.M."/>
        </authorList>
    </citation>
    <scope>NUCLEOTIDE SEQUENCE [LARGE SCALE GENOMIC DNA]</scope>
    <source>
        <strain evidence="1 2">DSM 45578</strain>
    </source>
</reference>
<organism evidence="1 2">
    <name type="scientific">Mycolicibacterium bacteremicum</name>
    <name type="common">Mycobacterium bacteremicum</name>
    <dbReference type="NCBI Taxonomy" id="564198"/>
    <lineage>
        <taxon>Bacteria</taxon>
        <taxon>Bacillati</taxon>
        <taxon>Actinomycetota</taxon>
        <taxon>Actinomycetes</taxon>
        <taxon>Mycobacteriales</taxon>
        <taxon>Mycobacteriaceae</taxon>
        <taxon>Mycolicibacterium</taxon>
    </lineage>
</organism>
<evidence type="ECO:0000313" key="2">
    <source>
        <dbReference type="Proteomes" id="UP000192366"/>
    </source>
</evidence>
<protein>
    <submittedName>
        <fullName evidence="1">Uncharacterized protein</fullName>
    </submittedName>
</protein>
<comment type="caution">
    <text evidence="1">The sequence shown here is derived from an EMBL/GenBank/DDBJ whole genome shotgun (WGS) entry which is preliminary data.</text>
</comment>
<name>A0A1W9YZ44_MYCBA</name>
<dbReference type="EMBL" id="MVHJ01000006">
    <property type="protein sequence ID" value="ORA05341.1"/>
    <property type="molecule type" value="Genomic_DNA"/>
</dbReference>
<dbReference type="AlphaFoldDB" id="A0A1W9YZ44"/>
<sequence>MPDQLSGTDGELPAARPLLADAAMILRLVELADSLQRDATADFGTTMLAINTGAVAMVPGAQYSGTILPEQDGEVVLLGKTHRYAALLDTAQRDTGEGPCLAATFTKDSSVSPWSLLSKFKSCIVVP</sequence>
<accession>A0A1W9YZ44</accession>
<dbReference type="Proteomes" id="UP000192366">
    <property type="component" value="Unassembled WGS sequence"/>
</dbReference>
<dbReference type="RefSeq" id="WP_083057245.1">
    <property type="nucleotide sequence ID" value="NZ_JACKVM010000014.1"/>
</dbReference>
<evidence type="ECO:0000313" key="1">
    <source>
        <dbReference type="EMBL" id="ORA05341.1"/>
    </source>
</evidence>
<proteinExistence type="predicted"/>
<gene>
    <name evidence="1" type="ORF">BST17_08990</name>
</gene>